<evidence type="ECO:0000313" key="3">
    <source>
        <dbReference type="Proteomes" id="UP000825729"/>
    </source>
</evidence>
<name>A0AAV7EYQ1_ARIFI</name>
<reference evidence="2 3" key="1">
    <citation type="submission" date="2021-07" db="EMBL/GenBank/DDBJ databases">
        <title>The Aristolochia fimbriata genome: insights into angiosperm evolution, floral development and chemical biosynthesis.</title>
        <authorList>
            <person name="Jiao Y."/>
        </authorList>
    </citation>
    <scope>NUCLEOTIDE SEQUENCE [LARGE SCALE GENOMIC DNA]</scope>
    <source>
        <strain evidence="2">IBCAS-2021</strain>
        <tissue evidence="2">Leaf</tissue>
    </source>
</reference>
<proteinExistence type="predicted"/>
<evidence type="ECO:0000313" key="2">
    <source>
        <dbReference type="EMBL" id="KAG9453952.1"/>
    </source>
</evidence>
<feature type="region of interest" description="Disordered" evidence="1">
    <location>
        <begin position="30"/>
        <end position="96"/>
    </location>
</feature>
<feature type="compositionally biased region" description="Pro residues" evidence="1">
    <location>
        <begin position="47"/>
        <end position="96"/>
    </location>
</feature>
<gene>
    <name evidence="2" type="ORF">H6P81_006856</name>
</gene>
<comment type="caution">
    <text evidence="2">The sequence shown here is derived from an EMBL/GenBank/DDBJ whole genome shotgun (WGS) entry which is preliminary data.</text>
</comment>
<protein>
    <submittedName>
        <fullName evidence="2">Uncharacterized protein</fullName>
    </submittedName>
</protein>
<sequence>MVGPVRMFVDLFDPNLRGMPSFGAQICYAQGGNGNFPPSSPSSSPHNPVPSSPPSPLNPSHPPPLPRYPFPLPPPRPPPRIPPPPDPPSPPPSFPLPVPLPPPPSCPHFLFIIPFPPFLFSPSPLLPPLIIPPLLPSPHHPSCPSSLPLPSFPIPPPLPPLSSFPSLPPPLPPSPPSYPSAPSPSARCLLSGLNQPLNIPIGRGPGSAANSTVYARHAASQCSSSRKTPGASLSSGGFKHGSVTASSFPSQPSMLQLMRVIQNSGYQDSQHLSNTIGDFGCQVHNTRIFDISSSQVSVTGSVTDDDLPKDGV</sequence>
<keyword evidence="3" id="KW-1185">Reference proteome</keyword>
<organism evidence="2 3">
    <name type="scientific">Aristolochia fimbriata</name>
    <name type="common">White veined hardy Dutchman's pipe vine</name>
    <dbReference type="NCBI Taxonomy" id="158543"/>
    <lineage>
        <taxon>Eukaryota</taxon>
        <taxon>Viridiplantae</taxon>
        <taxon>Streptophyta</taxon>
        <taxon>Embryophyta</taxon>
        <taxon>Tracheophyta</taxon>
        <taxon>Spermatophyta</taxon>
        <taxon>Magnoliopsida</taxon>
        <taxon>Magnoliidae</taxon>
        <taxon>Piperales</taxon>
        <taxon>Aristolochiaceae</taxon>
        <taxon>Aristolochia</taxon>
    </lineage>
</organism>
<accession>A0AAV7EYQ1</accession>
<feature type="compositionally biased region" description="Polar residues" evidence="1">
    <location>
        <begin position="220"/>
        <end position="235"/>
    </location>
</feature>
<dbReference type="Proteomes" id="UP000825729">
    <property type="component" value="Unassembled WGS sequence"/>
</dbReference>
<evidence type="ECO:0000256" key="1">
    <source>
        <dbReference type="SAM" id="MobiDB-lite"/>
    </source>
</evidence>
<dbReference type="EMBL" id="JAINDJ010000003">
    <property type="protein sequence ID" value="KAG9453952.1"/>
    <property type="molecule type" value="Genomic_DNA"/>
</dbReference>
<feature type="region of interest" description="Disordered" evidence="1">
    <location>
        <begin position="220"/>
        <end position="246"/>
    </location>
</feature>
<dbReference type="AlphaFoldDB" id="A0AAV7EYQ1"/>